<dbReference type="AlphaFoldDB" id="A0A6P8BG18"/>
<reference evidence="2" key="2">
    <citation type="submission" date="2019-10" db="EMBL/GenBank/DDBJ databases">
        <authorList>
            <consortium name="NCBI Genome Project"/>
        </authorList>
    </citation>
    <scope>NUCLEOTIDE SEQUENCE</scope>
    <source>
        <strain evidence="2">NI907</strain>
    </source>
</reference>
<dbReference type="GeneID" id="41957471"/>
<name>A0A6P8BG18_PYRGI</name>
<dbReference type="Proteomes" id="UP000515153">
    <property type="component" value="Unplaced"/>
</dbReference>
<evidence type="ECO:0000313" key="1">
    <source>
        <dbReference type="Proteomes" id="UP000515153"/>
    </source>
</evidence>
<evidence type="ECO:0000313" key="2">
    <source>
        <dbReference type="RefSeq" id="XP_030986228.1"/>
    </source>
</evidence>
<protein>
    <submittedName>
        <fullName evidence="2">Uncharacterized protein</fullName>
    </submittedName>
</protein>
<organism evidence="1 2">
    <name type="scientific">Pyricularia grisea</name>
    <name type="common">Crabgrass-specific blast fungus</name>
    <name type="synonym">Magnaporthe grisea</name>
    <dbReference type="NCBI Taxonomy" id="148305"/>
    <lineage>
        <taxon>Eukaryota</taxon>
        <taxon>Fungi</taxon>
        <taxon>Dikarya</taxon>
        <taxon>Ascomycota</taxon>
        <taxon>Pezizomycotina</taxon>
        <taxon>Sordariomycetes</taxon>
        <taxon>Sordariomycetidae</taxon>
        <taxon>Magnaporthales</taxon>
        <taxon>Pyriculariaceae</taxon>
        <taxon>Pyricularia</taxon>
    </lineage>
</organism>
<accession>A0A6P8BG18</accession>
<dbReference type="RefSeq" id="XP_030986228.1">
    <property type="nucleotide sequence ID" value="XM_031122560.1"/>
</dbReference>
<dbReference type="KEGG" id="pgri:PgNI_02494"/>
<reference evidence="2" key="3">
    <citation type="submission" date="2025-08" db="UniProtKB">
        <authorList>
            <consortium name="RefSeq"/>
        </authorList>
    </citation>
    <scope>IDENTIFICATION</scope>
    <source>
        <strain evidence="2">NI907</strain>
    </source>
</reference>
<gene>
    <name evidence="2" type="ORF">PgNI_02494</name>
</gene>
<proteinExistence type="predicted"/>
<keyword evidence="1" id="KW-1185">Reference proteome</keyword>
<reference evidence="2" key="1">
    <citation type="journal article" date="2019" name="Mol. Biol. Evol.">
        <title>Blast fungal genomes show frequent chromosomal changes, gene gains and losses, and effector gene turnover.</title>
        <authorList>
            <person name="Gomez Luciano L.B."/>
            <person name="Jason Tsai I."/>
            <person name="Chuma I."/>
            <person name="Tosa Y."/>
            <person name="Chen Y.H."/>
            <person name="Li J.Y."/>
            <person name="Li M.Y."/>
            <person name="Jade Lu M.Y."/>
            <person name="Nakayashiki H."/>
            <person name="Li W.H."/>
        </authorList>
    </citation>
    <scope>NUCLEOTIDE SEQUENCE</scope>
    <source>
        <strain evidence="2">NI907</strain>
    </source>
</reference>
<sequence length="53" mass="5830">MCSKQDTSPPVGQSCPLHCGHEWHIHRTVSVSNTSILCENCTSTMSVQILFPT</sequence>